<dbReference type="EMBL" id="RSCD01000002">
    <property type="protein sequence ID" value="RSH94462.1"/>
    <property type="molecule type" value="Genomic_DNA"/>
</dbReference>
<keyword evidence="1" id="KW-0067">ATP-binding</keyword>
<dbReference type="GO" id="GO:0000403">
    <property type="term" value="F:Y-form DNA binding"/>
    <property type="evidence" value="ECO:0007669"/>
    <property type="project" value="TreeGrafter"/>
</dbReference>
<evidence type="ECO:0000256" key="2">
    <source>
        <dbReference type="SAM" id="MobiDB-lite"/>
    </source>
</evidence>
<accession>A0A427YTQ4</accession>
<feature type="region of interest" description="Disordered" evidence="2">
    <location>
        <begin position="16"/>
        <end position="50"/>
    </location>
</feature>
<evidence type="ECO:0000313" key="5">
    <source>
        <dbReference type="Proteomes" id="UP000279259"/>
    </source>
</evidence>
<sequence length="643" mass="70002">MFMSLIPRVRRGYQSQFVEEGDGVGNENRNGSEGGGGDGDGTLAAGGDDGFEASGAELGLPLGVVHPETSHHGQTLIVVSSVELASQAEAAAQRLLGEGWSIEVEQGKRQASGYADVTIATWQTLNNIERLRKFDPARFKLVIVDEAHHAAALSYLRLLQYFNDGVTLPSVISPITTNQHGNKVPIIGFSATFSRPDQLALSAVFQKIVFHREISTMLQEGWLSPAKSTTVKCDLDLSRVELNAQGDFNASSLASRVNTPQVNDLIVRTYLHRAASRRSTLAFCVDLAHVDALTSAFRRAGIDARSVSSLSIPSIRRDTIAAFSNAQFPVLINCEVLTEGADIPEVGRGLRLSPQTGKEDCHIIDIVDAVNRSNGMLVSPTLWGLSHDEASLEQRQERGLAAETVPAGIDGLGDREIHPDAKVTFIDQDDPFRLASKERPPLATLSQNAWVACGRDRYILEALGNGYILVEPSSGQAQWSITYRRKLPPELGKAGKGFYSRVQQVALADDLERAIQTGDQFAIRTLGRELALKLSRYAAWRYRPPSKKALDMMLKMKGVDVDVAALDQADLDSMAKREIRIFGRTMAVDKLTAGQVSSYLCAANHGAAALRRKQDTATTRARAKEKMKAEKARVLNLPLPPSE</sequence>
<dbReference type="InterPro" id="IPR006935">
    <property type="entry name" value="Helicase/UvrB_N"/>
</dbReference>
<dbReference type="SUPFAM" id="SSF52540">
    <property type="entry name" value="P-loop containing nucleoside triphosphate hydrolases"/>
    <property type="match status" value="1"/>
</dbReference>
<keyword evidence="1" id="KW-0347">Helicase</keyword>
<keyword evidence="1" id="KW-0547">Nucleotide-binding</keyword>
<dbReference type="GO" id="GO:0070125">
    <property type="term" value="P:mitochondrial translational elongation"/>
    <property type="evidence" value="ECO:0007669"/>
    <property type="project" value="TreeGrafter"/>
</dbReference>
<dbReference type="PANTHER" id="PTHR47396">
    <property type="entry name" value="TYPE I RESTRICTION ENZYME ECOKI R PROTEIN"/>
    <property type="match status" value="1"/>
</dbReference>
<gene>
    <name evidence="4" type="ORF">EHS25_004265</name>
</gene>
<dbReference type="SMART" id="SM00487">
    <property type="entry name" value="DEXDc"/>
    <property type="match status" value="1"/>
</dbReference>
<dbReference type="Pfam" id="PF04851">
    <property type="entry name" value="ResIII"/>
    <property type="match status" value="1"/>
</dbReference>
<dbReference type="Gene3D" id="3.40.50.300">
    <property type="entry name" value="P-loop containing nucleotide triphosphate hydrolases"/>
    <property type="match status" value="2"/>
</dbReference>
<dbReference type="GO" id="GO:0005759">
    <property type="term" value="C:mitochondrial matrix"/>
    <property type="evidence" value="ECO:0007669"/>
    <property type="project" value="TreeGrafter"/>
</dbReference>
<keyword evidence="1" id="KW-0378">Hydrolase</keyword>
<name>A0A427YTQ4_9TREE</name>
<feature type="domain" description="Helicase ATP-binding" evidence="3">
    <location>
        <begin position="41"/>
        <end position="211"/>
    </location>
</feature>
<dbReference type="GO" id="GO:0036121">
    <property type="term" value="F:double-stranded DNA helicase activity"/>
    <property type="evidence" value="ECO:0007669"/>
    <property type="project" value="TreeGrafter"/>
</dbReference>
<dbReference type="InterPro" id="IPR027417">
    <property type="entry name" value="P-loop_NTPase"/>
</dbReference>
<proteinExistence type="predicted"/>
<reference evidence="4 5" key="1">
    <citation type="submission" date="2018-11" db="EMBL/GenBank/DDBJ databases">
        <title>Genome sequence of Saitozyma podzolica DSM 27192.</title>
        <authorList>
            <person name="Aliyu H."/>
            <person name="Gorte O."/>
            <person name="Ochsenreither K."/>
        </authorList>
    </citation>
    <scope>NUCLEOTIDE SEQUENCE [LARGE SCALE GENOMIC DNA]</scope>
    <source>
        <strain evidence="4 5">DSM 27192</strain>
    </source>
</reference>
<dbReference type="GO" id="GO:0061749">
    <property type="term" value="F:forked DNA-dependent helicase activity"/>
    <property type="evidence" value="ECO:0007669"/>
    <property type="project" value="TreeGrafter"/>
</dbReference>
<evidence type="ECO:0000313" key="4">
    <source>
        <dbReference type="EMBL" id="RSH94462.1"/>
    </source>
</evidence>
<dbReference type="PANTHER" id="PTHR47396:SF1">
    <property type="entry name" value="ATP-DEPENDENT HELICASE IRC3-RELATED"/>
    <property type="match status" value="1"/>
</dbReference>
<evidence type="ECO:0000259" key="3">
    <source>
        <dbReference type="PROSITE" id="PS51192"/>
    </source>
</evidence>
<dbReference type="InterPro" id="IPR014001">
    <property type="entry name" value="Helicase_ATP-bd"/>
</dbReference>
<keyword evidence="5" id="KW-1185">Reference proteome</keyword>
<dbReference type="Proteomes" id="UP000279259">
    <property type="component" value="Unassembled WGS sequence"/>
</dbReference>
<dbReference type="GO" id="GO:0032042">
    <property type="term" value="P:mitochondrial DNA metabolic process"/>
    <property type="evidence" value="ECO:0007669"/>
    <property type="project" value="TreeGrafter"/>
</dbReference>
<organism evidence="4 5">
    <name type="scientific">Saitozyma podzolica</name>
    <dbReference type="NCBI Taxonomy" id="1890683"/>
    <lineage>
        <taxon>Eukaryota</taxon>
        <taxon>Fungi</taxon>
        <taxon>Dikarya</taxon>
        <taxon>Basidiomycota</taxon>
        <taxon>Agaricomycotina</taxon>
        <taxon>Tremellomycetes</taxon>
        <taxon>Tremellales</taxon>
        <taxon>Trimorphomycetaceae</taxon>
        <taxon>Saitozyma</taxon>
    </lineage>
</organism>
<dbReference type="GO" id="GO:0016787">
    <property type="term" value="F:hydrolase activity"/>
    <property type="evidence" value="ECO:0007669"/>
    <property type="project" value="InterPro"/>
</dbReference>
<comment type="caution">
    <text evidence="4">The sequence shown here is derived from an EMBL/GenBank/DDBJ whole genome shotgun (WGS) entry which is preliminary data.</text>
</comment>
<dbReference type="GO" id="GO:0005524">
    <property type="term" value="F:ATP binding"/>
    <property type="evidence" value="ECO:0007669"/>
    <property type="project" value="InterPro"/>
</dbReference>
<dbReference type="InterPro" id="IPR050742">
    <property type="entry name" value="Helicase_Restrict-Modif_Enz"/>
</dbReference>
<protein>
    <recommendedName>
        <fullName evidence="3">Helicase ATP-binding domain-containing protein</fullName>
    </recommendedName>
</protein>
<dbReference type="OrthoDB" id="270584at2759"/>
<evidence type="ECO:0000256" key="1">
    <source>
        <dbReference type="ARBA" id="ARBA00022806"/>
    </source>
</evidence>
<dbReference type="STRING" id="1890683.A0A427YTQ4"/>
<dbReference type="PROSITE" id="PS51192">
    <property type="entry name" value="HELICASE_ATP_BIND_1"/>
    <property type="match status" value="1"/>
</dbReference>
<dbReference type="AlphaFoldDB" id="A0A427YTQ4"/>